<evidence type="ECO:0000256" key="1">
    <source>
        <dbReference type="SAM" id="Phobius"/>
    </source>
</evidence>
<dbReference type="EMBL" id="CP022198">
    <property type="protein sequence ID" value="AXA68626.1"/>
    <property type="molecule type" value="Genomic_DNA"/>
</dbReference>
<organism evidence="3 4">
    <name type="scientific">Pseudomonas oryzihabitans</name>
    <dbReference type="NCBI Taxonomy" id="47885"/>
    <lineage>
        <taxon>Bacteria</taxon>
        <taxon>Pseudomonadati</taxon>
        <taxon>Pseudomonadota</taxon>
        <taxon>Gammaproteobacteria</taxon>
        <taxon>Pseudomonadales</taxon>
        <taxon>Pseudomonadaceae</taxon>
        <taxon>Pseudomonas</taxon>
    </lineage>
</organism>
<keyword evidence="1" id="KW-0472">Membrane</keyword>
<keyword evidence="1" id="KW-0812">Transmembrane</keyword>
<protein>
    <submittedName>
        <fullName evidence="3">Pilus assembly protein PilX</fullName>
    </submittedName>
</protein>
<evidence type="ECO:0000313" key="3">
    <source>
        <dbReference type="EMBL" id="AXA68626.1"/>
    </source>
</evidence>
<accession>A0A2Z5AFE7</accession>
<feature type="transmembrane region" description="Helical" evidence="1">
    <location>
        <begin position="12"/>
        <end position="31"/>
    </location>
</feature>
<evidence type="ECO:0000259" key="2">
    <source>
        <dbReference type="Pfam" id="PF14341"/>
    </source>
</evidence>
<feature type="domain" description="Type 4 fimbrial biogenesis protein PilX N-terminal" evidence="2">
    <location>
        <begin position="9"/>
        <end position="55"/>
    </location>
</feature>
<dbReference type="RefSeq" id="WP_133861305.1">
    <property type="nucleotide sequence ID" value="NZ_CP022198.1"/>
</dbReference>
<keyword evidence="1" id="KW-1133">Transmembrane helix</keyword>
<evidence type="ECO:0000313" key="4">
    <source>
        <dbReference type="Proteomes" id="UP000250579"/>
    </source>
</evidence>
<dbReference type="InterPro" id="IPR025746">
    <property type="entry name" value="PilX_N_dom"/>
</dbReference>
<gene>
    <name evidence="3" type="ORF">CE139_23425</name>
</gene>
<dbReference type="Proteomes" id="UP000250579">
    <property type="component" value="Chromosome"/>
</dbReference>
<dbReference type="AlphaFoldDB" id="A0A2Z5AFE7"/>
<name>A0A2Z5AFE7_9PSED</name>
<dbReference type="Pfam" id="PF14341">
    <property type="entry name" value="PilX_N"/>
    <property type="match status" value="1"/>
</dbReference>
<proteinExistence type="predicted"/>
<reference evidence="3 4" key="1">
    <citation type="submission" date="2017-06" db="EMBL/GenBank/DDBJ databases">
        <title>Evolution towards high GC content and high-temperature stress adaptation in endophytic Pseudomonas oryzihabitans impacted its plant-growth promoting traits.</title>
        <authorList>
            <person name="Nascimento F.X."/>
        </authorList>
    </citation>
    <scope>NUCLEOTIDE SEQUENCE [LARGE SCALE GENOMIC DNA]</scope>
    <source>
        <strain evidence="3 4">MS8</strain>
    </source>
</reference>
<sequence length="156" mass="16743">MRKSVERQQGAVLIVTLVMLLLMTLIALASMRGTTLQERMAGNARDQSQAFQASEMAQRQAEAFALTRSVTDWQNTAQTANWTNADALTDLPNQSRFRINPTPGVNPLRSGDGLQVIPLDVSVLRIETQGAGAATTAGAGSASTANVTINTIFVRR</sequence>